<evidence type="ECO:0000256" key="4">
    <source>
        <dbReference type="ARBA" id="ARBA00022917"/>
    </source>
</evidence>
<comment type="similarity">
    <text evidence="5">Belongs to the eIF-3 subunit A family.</text>
</comment>
<comment type="caution">
    <text evidence="8">The sequence shown here is derived from an EMBL/GenBank/DDBJ whole genome shotgun (WGS) entry which is preliminary data.</text>
</comment>
<feature type="compositionally biased region" description="Basic and acidic residues" evidence="6">
    <location>
        <begin position="797"/>
        <end position="807"/>
    </location>
</feature>
<keyword evidence="4 5" id="KW-0648">Protein biosynthesis</keyword>
<organism evidence="8 9">
    <name type="scientific">Cylindrotheca closterium</name>
    <dbReference type="NCBI Taxonomy" id="2856"/>
    <lineage>
        <taxon>Eukaryota</taxon>
        <taxon>Sar</taxon>
        <taxon>Stramenopiles</taxon>
        <taxon>Ochrophyta</taxon>
        <taxon>Bacillariophyta</taxon>
        <taxon>Bacillariophyceae</taxon>
        <taxon>Bacillariophycidae</taxon>
        <taxon>Bacillariales</taxon>
        <taxon>Bacillariaceae</taxon>
        <taxon>Cylindrotheca</taxon>
    </lineage>
</organism>
<dbReference type="Gene3D" id="4.10.860.10">
    <property type="entry name" value="UVR domain"/>
    <property type="match status" value="1"/>
</dbReference>
<dbReference type="Proteomes" id="UP001295423">
    <property type="component" value="Unassembled WGS sequence"/>
</dbReference>
<dbReference type="Pfam" id="PF22591">
    <property type="entry name" value="eIF3a_PCI_TPR-like"/>
    <property type="match status" value="1"/>
</dbReference>
<evidence type="ECO:0000256" key="3">
    <source>
        <dbReference type="ARBA" id="ARBA00022884"/>
    </source>
</evidence>
<feature type="domain" description="PCI" evidence="7">
    <location>
        <begin position="339"/>
        <end position="537"/>
    </location>
</feature>
<dbReference type="Gene3D" id="1.25.40.860">
    <property type="match status" value="2"/>
</dbReference>
<dbReference type="GO" id="GO:0071540">
    <property type="term" value="C:eukaryotic translation initiation factor 3 complex, eIF3e"/>
    <property type="evidence" value="ECO:0007669"/>
    <property type="project" value="TreeGrafter"/>
</dbReference>
<feature type="compositionally biased region" description="Basic and acidic residues" evidence="6">
    <location>
        <begin position="814"/>
        <end position="883"/>
    </location>
</feature>
<comment type="function">
    <text evidence="5">RNA-binding component of the eukaryotic translation initiation factor 3 (eIF-3) complex, which is involved in protein synthesis of a specialized repertoire of mRNAs and, together with other initiation factors, stimulates binding of mRNA and methionyl-tRNAi to the 40S ribosome. The eIF-3 complex specifically targets and initiates translation of a subset of mRNAs involved in cell proliferation.</text>
</comment>
<keyword evidence="3 5" id="KW-0694">RNA-binding</keyword>
<name>A0AAD2FPU5_9STRA</name>
<evidence type="ECO:0000256" key="6">
    <source>
        <dbReference type="SAM" id="MobiDB-lite"/>
    </source>
</evidence>
<dbReference type="GO" id="GO:0033290">
    <property type="term" value="C:eukaryotic 48S preinitiation complex"/>
    <property type="evidence" value="ECO:0007669"/>
    <property type="project" value="UniProtKB-UniRule"/>
</dbReference>
<reference evidence="8" key="1">
    <citation type="submission" date="2023-08" db="EMBL/GenBank/DDBJ databases">
        <authorList>
            <person name="Audoor S."/>
            <person name="Bilcke G."/>
        </authorList>
    </citation>
    <scope>NUCLEOTIDE SEQUENCE</scope>
</reference>
<feature type="compositionally biased region" description="Gly residues" evidence="6">
    <location>
        <begin position="906"/>
        <end position="928"/>
    </location>
</feature>
<keyword evidence="9" id="KW-1185">Reference proteome</keyword>
<evidence type="ECO:0000256" key="2">
    <source>
        <dbReference type="ARBA" id="ARBA00022540"/>
    </source>
</evidence>
<evidence type="ECO:0000256" key="5">
    <source>
        <dbReference type="HAMAP-Rule" id="MF_03000"/>
    </source>
</evidence>
<evidence type="ECO:0000256" key="1">
    <source>
        <dbReference type="ARBA" id="ARBA00022490"/>
    </source>
</evidence>
<evidence type="ECO:0000259" key="7">
    <source>
        <dbReference type="PROSITE" id="PS50250"/>
    </source>
</evidence>
<feature type="region of interest" description="Disordered" evidence="6">
    <location>
        <begin position="797"/>
        <end position="1000"/>
    </location>
</feature>
<dbReference type="GO" id="GO:0001732">
    <property type="term" value="P:formation of cytoplasmic translation initiation complex"/>
    <property type="evidence" value="ECO:0007669"/>
    <property type="project" value="UniProtKB-UniRule"/>
</dbReference>
<dbReference type="GO" id="GO:0002188">
    <property type="term" value="P:translation reinitiation"/>
    <property type="evidence" value="ECO:0007669"/>
    <property type="project" value="TreeGrafter"/>
</dbReference>
<protein>
    <recommendedName>
        <fullName evidence="5">Eukaryotic translation initiation factor 3 subunit A</fullName>
        <shortName evidence="5">eIF3a</shortName>
    </recommendedName>
    <alternativeName>
        <fullName evidence="5">Eukaryotic translation initiation factor 3 subunit 10</fullName>
    </alternativeName>
</protein>
<keyword evidence="1 5" id="KW-0963">Cytoplasm</keyword>
<comment type="subunit">
    <text evidence="5">Component of the eukaryotic translation initiation factor 3 (eIF-3) complex.</text>
</comment>
<dbReference type="PROSITE" id="PS50250">
    <property type="entry name" value="PCI"/>
    <property type="match status" value="1"/>
</dbReference>
<feature type="region of interest" description="Disordered" evidence="6">
    <location>
        <begin position="735"/>
        <end position="762"/>
    </location>
</feature>
<dbReference type="GO" id="GO:0071541">
    <property type="term" value="C:eukaryotic translation initiation factor 3 complex, eIF3m"/>
    <property type="evidence" value="ECO:0007669"/>
    <property type="project" value="TreeGrafter"/>
</dbReference>
<dbReference type="AlphaFoldDB" id="A0AAD2FPU5"/>
<proteinExistence type="inferred from homology"/>
<dbReference type="GO" id="GO:0016282">
    <property type="term" value="C:eukaryotic 43S preinitiation complex"/>
    <property type="evidence" value="ECO:0007669"/>
    <property type="project" value="UniProtKB-UniRule"/>
</dbReference>
<dbReference type="PANTHER" id="PTHR14005">
    <property type="entry name" value="EUKARYOTIC TRANSLATION INITIATION FACTOR 3, THETA SUBUNIT"/>
    <property type="match status" value="1"/>
</dbReference>
<dbReference type="HAMAP" id="MF_03000">
    <property type="entry name" value="eIF3a"/>
    <property type="match status" value="1"/>
</dbReference>
<dbReference type="InterPro" id="IPR027512">
    <property type="entry name" value="EIF3A"/>
</dbReference>
<keyword evidence="2 5" id="KW-0396">Initiation factor</keyword>
<dbReference type="InterPro" id="IPR054711">
    <property type="entry name" value="eIF3a_PCI_TPR-like"/>
</dbReference>
<dbReference type="InterPro" id="IPR000717">
    <property type="entry name" value="PCI_dom"/>
</dbReference>
<feature type="compositionally biased region" description="Basic and acidic residues" evidence="6">
    <location>
        <begin position="929"/>
        <end position="992"/>
    </location>
</feature>
<evidence type="ECO:0000313" key="9">
    <source>
        <dbReference type="Proteomes" id="UP001295423"/>
    </source>
</evidence>
<dbReference type="GO" id="GO:0003743">
    <property type="term" value="F:translation initiation factor activity"/>
    <property type="evidence" value="ECO:0007669"/>
    <property type="project" value="UniProtKB-UniRule"/>
</dbReference>
<feature type="region of interest" description="Disordered" evidence="6">
    <location>
        <begin position="683"/>
        <end position="704"/>
    </location>
</feature>
<evidence type="ECO:0000313" key="8">
    <source>
        <dbReference type="EMBL" id="CAJ1948771.1"/>
    </source>
</evidence>
<accession>A0AAD2FPU5</accession>
<dbReference type="GO" id="GO:0043614">
    <property type="term" value="C:multi-eIF complex"/>
    <property type="evidence" value="ECO:0007669"/>
    <property type="project" value="TreeGrafter"/>
</dbReference>
<dbReference type="PANTHER" id="PTHR14005:SF0">
    <property type="entry name" value="EUKARYOTIC TRANSLATION INITIATION FACTOR 3 SUBUNIT A"/>
    <property type="match status" value="1"/>
</dbReference>
<dbReference type="GO" id="GO:0003729">
    <property type="term" value="F:mRNA binding"/>
    <property type="evidence" value="ECO:0007669"/>
    <property type="project" value="TreeGrafter"/>
</dbReference>
<gene>
    <name evidence="8" type="ORF">CYCCA115_LOCUS11774</name>
</gene>
<dbReference type="EMBL" id="CAKOGP040001755">
    <property type="protein sequence ID" value="CAJ1948771.1"/>
    <property type="molecule type" value="Genomic_DNA"/>
</dbReference>
<sequence length="1000" mass="114491">MSSSAFFHKPELALRRALELQGINQESAALELLHEVLSSRRHRTWSPAFEQIMIAYLNLCLKLHKAREAKDGLHQYRNLAQSQAPGSLEKVIRYLVERAEDQCTKAKAAATALSESQPSKLEGSLDEDGIAPQAVLLSSMSTDPAKNQRDSTLVLPSLKFLWEIYRAVLDILRSNSKLEHVYHSAAVGALRFCREYQRRTEFRRLCDLLRMHLGNLQKYGEDSSGKNNKVRGWEGWSNEAIELHLQTRFAQLETASVLHLYTEGFRTVEDIYNILQISHQRRKQNPELPLPKAKLMAKYYEQLTTLFWVSENYLFHAFAWFKYHALCKEFNKGMGEEAKTQQASAVLLAALCIPSLPKSADSSSVARGGNNRFDDSVIQEKMARMATLLGFHTRNPTRENLLEEISSRGIFEQVPEYLKQLFYLLEHDSDPLVLVETAKPLLDQLSADTGSADDATASSLAQYVTPLRSILLLKLLWNLSSAYHTVRIDFLKGITDGLGMSFESVEKEIVLFTQTHKGLVVRIDHRSGCLRFGDAQLESDSMRSQLTVLAQKLDEVCQTLAPAESKTVDRSEFYQSIRDNREADHTRMLERKNWIEQRKEEMERLAQEKVRLEQETAAKEEAARKAEEELRIQREQRLREQEKQRKIQREMENMKKEQLLKAMGHNTEALTAEEMAKLDADKLAKEHQEKQNKKKEEAERKTREEAKRLDYLVRAIRIEELPLVKAKYEEKVTKDREQYEQEVVEKTQRAKLQWESDKKDKERLSSHCVFDYMGDFEGKVMSGREIKHKELCAEADKEADLQAEKAKIQRARNRKQDEGKRLAEEEAMRKQEEEAHKAEEERRKKEETRREKEAKEEERRKAEAARMAQERERRGRQQEDRGPRSSRALDNASGSGSRYVPPSRRGQGGGDDSGGSRFGGGGYPGGGRYEGRSGGRGGYDDRDRGGVGGFGDRRGGYGDRDRDGAYGDRRGGYGDRDRGDRRAGYGDRESGKDGGGAWRR</sequence>
<comment type="subcellular location">
    <subcellularLocation>
        <location evidence="5">Cytoplasm</location>
    </subcellularLocation>
</comment>